<dbReference type="InterPro" id="IPR002719">
    <property type="entry name" value="RB_B"/>
</dbReference>
<evidence type="ECO:0000256" key="8">
    <source>
        <dbReference type="ARBA" id="ARBA00023015"/>
    </source>
</evidence>
<evidence type="ECO:0000313" key="20">
    <source>
        <dbReference type="EMBL" id="QOY46733.1"/>
    </source>
</evidence>
<dbReference type="FunFam" id="1.10.472.10:FF:000039">
    <property type="entry name" value="RB transcriptional corepressor 1"/>
    <property type="match status" value="1"/>
</dbReference>
<keyword evidence="6" id="KW-0597">Phosphoprotein</keyword>
<evidence type="ECO:0000256" key="9">
    <source>
        <dbReference type="ARBA" id="ARBA00023125"/>
    </source>
</evidence>
<keyword evidence="5" id="KW-0678">Repressor</keyword>
<dbReference type="Gene3D" id="1.10.472.140">
    <property type="match status" value="1"/>
</dbReference>
<dbReference type="PANTHER" id="PTHR13742:SF36">
    <property type="entry name" value="RETINOBLASTOMA-ASSOCIATED PROTEIN"/>
    <property type="match status" value="1"/>
</dbReference>
<evidence type="ECO:0000256" key="10">
    <source>
        <dbReference type="ARBA" id="ARBA00023163"/>
    </source>
</evidence>
<feature type="compositionally biased region" description="Polar residues" evidence="15">
    <location>
        <begin position="604"/>
        <end position="615"/>
    </location>
</feature>
<name>A0A873AFG9_AMBME</name>
<evidence type="ECO:0000259" key="17">
    <source>
        <dbReference type="SMART" id="SM01367"/>
    </source>
</evidence>
<dbReference type="SMART" id="SM01368">
    <property type="entry name" value="RB_A"/>
    <property type="match status" value="1"/>
</dbReference>
<reference evidence="20" key="1">
    <citation type="journal article" date="2020" name="Mech. Dev.">
        <title>Conservation analysis of core cell cycle regulators and their transcriptional behavior during limb regeneration in Ambystoma mexicanum.</title>
        <authorList>
            <person name="Espinal-Centeno A."/>
            <person name="Dipp-Alvarez M."/>
            <person name="Saldana C."/>
            <person name="Bako L."/>
            <person name="Cruz-Ramirez A."/>
        </authorList>
    </citation>
    <scope>NUCLEOTIDE SEQUENCE</scope>
</reference>
<dbReference type="InterPro" id="IPR015030">
    <property type="entry name" value="RB_C"/>
</dbReference>
<dbReference type="Gene3D" id="1.10.472.10">
    <property type="entry name" value="Cyclin-like"/>
    <property type="match status" value="2"/>
</dbReference>
<evidence type="ECO:0000256" key="15">
    <source>
        <dbReference type="SAM" id="MobiDB-lite"/>
    </source>
</evidence>
<dbReference type="GO" id="GO:0000977">
    <property type="term" value="F:RNA polymerase II transcription regulatory region sequence-specific DNA binding"/>
    <property type="evidence" value="ECO:0007669"/>
    <property type="project" value="TreeGrafter"/>
</dbReference>
<dbReference type="InterPro" id="IPR002720">
    <property type="entry name" value="RB_A"/>
</dbReference>
<dbReference type="Pfam" id="PF01858">
    <property type="entry name" value="RB_A"/>
    <property type="match status" value="1"/>
</dbReference>
<dbReference type="SMART" id="SM01369">
    <property type="entry name" value="Rb_C"/>
    <property type="match status" value="1"/>
</dbReference>
<dbReference type="GO" id="GO:0000785">
    <property type="term" value="C:chromatin"/>
    <property type="evidence" value="ECO:0007669"/>
    <property type="project" value="TreeGrafter"/>
</dbReference>
<dbReference type="GO" id="GO:0005737">
    <property type="term" value="C:cytoplasm"/>
    <property type="evidence" value="ECO:0007669"/>
    <property type="project" value="UniProtKB-SubCell"/>
</dbReference>
<dbReference type="InterPro" id="IPR028309">
    <property type="entry name" value="RB_fam"/>
</dbReference>
<evidence type="ECO:0000256" key="3">
    <source>
        <dbReference type="ARBA" id="ARBA00009475"/>
    </source>
</evidence>
<dbReference type="SUPFAM" id="SSF47954">
    <property type="entry name" value="Cyclin-like"/>
    <property type="match status" value="2"/>
</dbReference>
<dbReference type="InterPro" id="IPR013763">
    <property type="entry name" value="Cyclin-like_dom"/>
</dbReference>
<evidence type="ECO:0000256" key="11">
    <source>
        <dbReference type="ARBA" id="ARBA00023242"/>
    </source>
</evidence>
<dbReference type="PANTHER" id="PTHR13742">
    <property type="entry name" value="RETINOBLASTOMA-ASSOCIATED PROTEIN RB -RELATED"/>
    <property type="match status" value="1"/>
</dbReference>
<keyword evidence="10" id="KW-0804">Transcription</keyword>
<dbReference type="GO" id="GO:0006357">
    <property type="term" value="P:regulation of transcription by RNA polymerase II"/>
    <property type="evidence" value="ECO:0007669"/>
    <property type="project" value="InterPro"/>
</dbReference>
<dbReference type="EMBL" id="MT646803">
    <property type="protein sequence ID" value="QOY46733.1"/>
    <property type="molecule type" value="mRNA"/>
</dbReference>
<feature type="domain" description="Retinoblastoma-associated protein N-terminal" evidence="17">
    <location>
        <begin position="78"/>
        <end position="207"/>
    </location>
</feature>
<dbReference type="GO" id="GO:0031175">
    <property type="term" value="P:neuron projection development"/>
    <property type="evidence" value="ECO:0007669"/>
    <property type="project" value="TreeGrafter"/>
</dbReference>
<evidence type="ECO:0000256" key="14">
    <source>
        <dbReference type="ARBA" id="ARBA00081114"/>
    </source>
</evidence>
<keyword evidence="11" id="KW-0539">Nucleus</keyword>
<dbReference type="Gene3D" id="6.10.140.1380">
    <property type="match status" value="1"/>
</dbReference>
<organism evidence="20">
    <name type="scientific">Ambystoma mexicanum</name>
    <name type="common">Axolotl</name>
    <dbReference type="NCBI Taxonomy" id="8296"/>
    <lineage>
        <taxon>Eukaryota</taxon>
        <taxon>Metazoa</taxon>
        <taxon>Chordata</taxon>
        <taxon>Craniata</taxon>
        <taxon>Vertebrata</taxon>
        <taxon>Euteleostomi</taxon>
        <taxon>Amphibia</taxon>
        <taxon>Batrachia</taxon>
        <taxon>Caudata</taxon>
        <taxon>Salamandroidea</taxon>
        <taxon>Ambystomatidae</taxon>
        <taxon>Ambystoma</taxon>
    </lineage>
</organism>
<dbReference type="InterPro" id="IPR024599">
    <property type="entry name" value="RB_N"/>
</dbReference>
<dbReference type="InterPro" id="IPR036915">
    <property type="entry name" value="Cyclin-like_sf"/>
</dbReference>
<dbReference type="Pfam" id="PF08934">
    <property type="entry name" value="Rb_C"/>
    <property type="match status" value="1"/>
</dbReference>
<feature type="domain" description="Retinoblastoma-associated protein C-terminal" evidence="19">
    <location>
        <begin position="744"/>
        <end position="898"/>
    </location>
</feature>
<evidence type="ECO:0000256" key="1">
    <source>
        <dbReference type="ARBA" id="ARBA00004123"/>
    </source>
</evidence>
<protein>
    <recommendedName>
        <fullName evidence="13">Retinoblastoma-associated protein</fullName>
    </recommendedName>
    <alternativeName>
        <fullName evidence="14">pRb</fullName>
    </alternativeName>
</protein>
<keyword evidence="4" id="KW-0963">Cytoplasm</keyword>
<dbReference type="FunFam" id="1.10.472.140:FF:000002">
    <property type="entry name" value="RB transcriptional corepressor 1"/>
    <property type="match status" value="1"/>
</dbReference>
<dbReference type="CDD" id="cd20599">
    <property type="entry name" value="CYCLIN_RB"/>
    <property type="match status" value="1"/>
</dbReference>
<feature type="domain" description="Retinoblastoma-associated protein A-box" evidence="18">
    <location>
        <begin position="351"/>
        <end position="551"/>
    </location>
</feature>
<feature type="compositionally biased region" description="Basic and acidic residues" evidence="15">
    <location>
        <begin position="881"/>
        <end position="898"/>
    </location>
</feature>
<evidence type="ECO:0000259" key="16">
    <source>
        <dbReference type="SMART" id="SM00385"/>
    </source>
</evidence>
<evidence type="ECO:0000256" key="5">
    <source>
        <dbReference type="ARBA" id="ARBA00022491"/>
    </source>
</evidence>
<feature type="domain" description="Cyclin-like" evidence="16">
    <location>
        <begin position="634"/>
        <end position="720"/>
    </location>
</feature>
<keyword evidence="8" id="KW-0805">Transcription regulation</keyword>
<keyword evidence="9" id="KW-0238">DNA-binding</keyword>
<keyword evidence="7" id="KW-0156">Chromatin regulator</keyword>
<dbReference type="AlphaFoldDB" id="A0A873AFG9"/>
<gene>
    <name evidence="20" type="primary">pRb1</name>
</gene>
<evidence type="ECO:0000256" key="2">
    <source>
        <dbReference type="ARBA" id="ARBA00004496"/>
    </source>
</evidence>
<dbReference type="GO" id="GO:0048667">
    <property type="term" value="P:cell morphogenesis involved in neuron differentiation"/>
    <property type="evidence" value="ECO:0007669"/>
    <property type="project" value="TreeGrafter"/>
</dbReference>
<evidence type="ECO:0000256" key="4">
    <source>
        <dbReference type="ARBA" id="ARBA00022490"/>
    </source>
</evidence>
<dbReference type="Pfam" id="PF11934">
    <property type="entry name" value="DUF3452"/>
    <property type="match status" value="1"/>
</dbReference>
<evidence type="ECO:0000256" key="13">
    <source>
        <dbReference type="ARBA" id="ARBA00070939"/>
    </source>
</evidence>
<dbReference type="FunFam" id="1.10.472.10:FF:000033">
    <property type="entry name" value="retinoblastoma-associated protein isoform X1"/>
    <property type="match status" value="1"/>
</dbReference>
<feature type="region of interest" description="Disordered" evidence="15">
    <location>
        <begin position="584"/>
        <end position="615"/>
    </location>
</feature>
<accession>A0A873AFG9</accession>
<evidence type="ECO:0000256" key="7">
    <source>
        <dbReference type="ARBA" id="ARBA00022853"/>
    </source>
</evidence>
<proteinExistence type="evidence at transcript level"/>
<dbReference type="GO" id="GO:2000134">
    <property type="term" value="P:negative regulation of G1/S transition of mitotic cell cycle"/>
    <property type="evidence" value="ECO:0007669"/>
    <property type="project" value="TreeGrafter"/>
</dbReference>
<evidence type="ECO:0000259" key="18">
    <source>
        <dbReference type="SMART" id="SM01368"/>
    </source>
</evidence>
<dbReference type="GO" id="GO:0035189">
    <property type="term" value="C:Rb-E2F complex"/>
    <property type="evidence" value="ECO:0007669"/>
    <property type="project" value="TreeGrafter"/>
</dbReference>
<dbReference type="Gene3D" id="6.10.250.530">
    <property type="match status" value="1"/>
</dbReference>
<evidence type="ECO:0000256" key="6">
    <source>
        <dbReference type="ARBA" id="ARBA00022553"/>
    </source>
</evidence>
<dbReference type="SMART" id="SM01367">
    <property type="entry name" value="DUF3452"/>
    <property type="match status" value="1"/>
</dbReference>
<dbReference type="GO" id="GO:0006325">
    <property type="term" value="P:chromatin organization"/>
    <property type="evidence" value="ECO:0007669"/>
    <property type="project" value="UniProtKB-KW"/>
</dbReference>
<keyword evidence="12" id="KW-0131">Cell cycle</keyword>
<dbReference type="Pfam" id="PF01857">
    <property type="entry name" value="RB_B"/>
    <property type="match status" value="1"/>
</dbReference>
<evidence type="ECO:0000259" key="19">
    <source>
        <dbReference type="SMART" id="SM01369"/>
    </source>
</evidence>
<dbReference type="SMART" id="SM00385">
    <property type="entry name" value="CYCLIN"/>
    <property type="match status" value="1"/>
</dbReference>
<feature type="compositionally biased region" description="Polar residues" evidence="15">
    <location>
        <begin position="227"/>
        <end position="243"/>
    </location>
</feature>
<feature type="region of interest" description="Disordered" evidence="15">
    <location>
        <begin position="218"/>
        <end position="243"/>
    </location>
</feature>
<sequence>MTPKHPPQTRRVASPAPYVEEHRQWPENADFGSLCDKLKVSEAVREGAWKIWQKVSADGATQDGVMKNEKLLAVCIYLEAVELDEITFTSTELLKSVNLSVNSFAELIKELDINIDTISTKVNNAVSRLKTKYETLLALYQKFQRLFEIIFMGQHNIQNSSDNCQTGLFKVSWITFLLAKGTVLQMEDDLVISFQLLLCVFALYIRMSPPTLLKEPYKSAVAGGPGSTPTQSSRRGRSRNTNVSNQLGTDDIFEVLCKENCCNVDEVKHVHLKTFLPFLKCMPVLDSNGFPEETALSMEYEKLYFNHKDLDARLFFDDDETMKPNIHGCVELEKTPQKHDREEPNLIPPQTPVRAAMNTIQHLMNSLAAASDKPSSTLISYFNNCTSNPTNDILERVNHLGKIFKERFAEAVGQGCAEIGFERFKVGVRLTYRVMESMLKSEEQRLSVQNFSKLLNDSAFHKSLLGCSIEVVMATYGRSAFDGISRETDLSFPWILEVFKIKPYDFYKVIESFIKAEPSLTREMIKHLESCEHRIMETLAWQSDSPIFELIRQSRDREGQVDQPEPTSCLNIPLQHNHTAADLYLSPQRSPRRRDSSPRVSSSAESQNVHASQALQPQRSTSLSLFYKKVFRLAYLRTKTLCSRLLSDHPELEHVIWTLFQHTLQNEYELMKDRHLDQIMMCSMYAICKVKAIDLRFKTIVTAYKDLPNTIQETFKHVLIRDGQHDSIIVFYNLVFMQKLKTNILQYATLRPPTLSPIPHIPRSPYKFPNSPVRFPGGNNIYISPLKSPYKFPDGLRSPTKMTPRSRILVSIGEQFGTAEKFQKINQMLNSTERLLKRGAESSNAPKPLKRLCFDVDGQDETDGSKHLAQKLAEMTSTRTRMQEQKQDEMDTTTKEEQ</sequence>
<comment type="similarity">
    <text evidence="3">Belongs to the retinoblastoma protein (RB) family.</text>
</comment>
<comment type="subcellular location">
    <subcellularLocation>
        <location evidence="2">Cytoplasm</location>
    </subcellularLocation>
    <subcellularLocation>
        <location evidence="1">Nucleus</location>
    </subcellularLocation>
</comment>
<evidence type="ECO:0000256" key="12">
    <source>
        <dbReference type="ARBA" id="ARBA00023306"/>
    </source>
</evidence>
<feature type="region of interest" description="Disordered" evidence="15">
    <location>
        <begin position="856"/>
        <end position="898"/>
    </location>
</feature>